<name>A0ABU9YC29_9SPHN</name>
<dbReference type="Proteomes" id="UP001419910">
    <property type="component" value="Unassembled WGS sequence"/>
</dbReference>
<keyword evidence="1" id="KW-0472">Membrane</keyword>
<feature type="transmembrane region" description="Helical" evidence="1">
    <location>
        <begin position="309"/>
        <end position="332"/>
    </location>
</feature>
<dbReference type="InterPro" id="IPR038728">
    <property type="entry name" value="YkvI-like"/>
</dbReference>
<proteinExistence type="predicted"/>
<dbReference type="EMBL" id="JBDIME010000042">
    <property type="protein sequence ID" value="MEN2793262.1"/>
    <property type="molecule type" value="Genomic_DNA"/>
</dbReference>
<keyword evidence="1" id="KW-1133">Transmembrane helix</keyword>
<dbReference type="RefSeq" id="WP_343892195.1">
    <property type="nucleotide sequence ID" value="NZ_BAAAEH010000053.1"/>
</dbReference>
<evidence type="ECO:0000313" key="3">
    <source>
        <dbReference type="Proteomes" id="UP001419910"/>
    </source>
</evidence>
<comment type="caution">
    <text evidence="2">The sequence shown here is derived from an EMBL/GenBank/DDBJ whole genome shotgun (WGS) entry which is preliminary data.</text>
</comment>
<sequence length="373" mass="40505">MQAGSNWFRRLLLPGFAFKAVVIGGGYATGRELATFFMPSGPWGGLLGMLVSTCVWSLVCALTFLIAVRIGARDYRTFFSYLLGPFWPAFEIAFILGMTLILAVFAAAAGAIGQALFGWPPIAGALLLAGSITIFATFGNESVEQLFKYVSFFLYGTYAVFLALALTRFSTPIAQAFVAPAQPRWFMGGLTYAGYNAVGAVLILPIMRHLTSSRDAVAAGLLAGPLAMLPAILFFIAMCAFYPQISNETLPSDFLLARLDFPVFRYVFQIMIFAALLESGTGQVHAINERIANAYTKRRGSDLSNGHRAVITVGILVGAIFVADRIGLVALIADGYRWLAVAFITVYVVPLLTIGIWRLQRDRKSPLHPVDAR</sequence>
<feature type="transmembrane region" description="Helical" evidence="1">
    <location>
        <begin position="338"/>
        <end position="357"/>
    </location>
</feature>
<accession>A0ABU9YC29</accession>
<feature type="transmembrane region" description="Helical" evidence="1">
    <location>
        <begin position="89"/>
        <end position="112"/>
    </location>
</feature>
<feature type="transmembrane region" description="Helical" evidence="1">
    <location>
        <begin position="146"/>
        <end position="165"/>
    </location>
</feature>
<dbReference type="PANTHER" id="PTHR37814">
    <property type="entry name" value="CONSERVED MEMBRANE PROTEIN"/>
    <property type="match status" value="1"/>
</dbReference>
<evidence type="ECO:0000256" key="1">
    <source>
        <dbReference type="SAM" id="Phobius"/>
    </source>
</evidence>
<feature type="transmembrane region" description="Helical" evidence="1">
    <location>
        <begin position="216"/>
        <end position="243"/>
    </location>
</feature>
<evidence type="ECO:0000313" key="2">
    <source>
        <dbReference type="EMBL" id="MEN2793262.1"/>
    </source>
</evidence>
<feature type="transmembrane region" description="Helical" evidence="1">
    <location>
        <begin position="46"/>
        <end position="68"/>
    </location>
</feature>
<feature type="transmembrane region" description="Helical" evidence="1">
    <location>
        <begin position="185"/>
        <end position="204"/>
    </location>
</feature>
<dbReference type="PANTHER" id="PTHR37814:SF1">
    <property type="entry name" value="MEMBRANE PROTEIN"/>
    <property type="match status" value="1"/>
</dbReference>
<evidence type="ECO:0008006" key="4">
    <source>
        <dbReference type="Google" id="ProtNLM"/>
    </source>
</evidence>
<keyword evidence="3" id="KW-1185">Reference proteome</keyword>
<feature type="transmembrane region" description="Helical" evidence="1">
    <location>
        <begin position="263"/>
        <end position="288"/>
    </location>
</feature>
<gene>
    <name evidence="2" type="ORF">ABC974_26800</name>
</gene>
<protein>
    <recommendedName>
        <fullName evidence="4">Membrane protein YkvI</fullName>
    </recommendedName>
</protein>
<reference evidence="2 3" key="1">
    <citation type="submission" date="2024-05" db="EMBL/GenBank/DDBJ databases">
        <authorList>
            <person name="Liu Q."/>
            <person name="Xin Y.-H."/>
        </authorList>
    </citation>
    <scope>NUCLEOTIDE SEQUENCE [LARGE SCALE GENOMIC DNA]</scope>
    <source>
        <strain evidence="2 3">CGMCC 1.10181</strain>
    </source>
</reference>
<feature type="transmembrane region" description="Helical" evidence="1">
    <location>
        <begin position="118"/>
        <end position="139"/>
    </location>
</feature>
<keyword evidence="1" id="KW-0812">Transmembrane</keyword>
<organism evidence="2 3">
    <name type="scientific">Sphingomonas oligophenolica</name>
    <dbReference type="NCBI Taxonomy" id="301154"/>
    <lineage>
        <taxon>Bacteria</taxon>
        <taxon>Pseudomonadati</taxon>
        <taxon>Pseudomonadota</taxon>
        <taxon>Alphaproteobacteria</taxon>
        <taxon>Sphingomonadales</taxon>
        <taxon>Sphingomonadaceae</taxon>
        <taxon>Sphingomonas</taxon>
    </lineage>
</organism>